<feature type="compositionally biased region" description="Polar residues" evidence="4">
    <location>
        <begin position="100"/>
        <end position="112"/>
    </location>
</feature>
<dbReference type="Gene3D" id="1.10.510.10">
    <property type="entry name" value="Transferase(Phosphotransferase) domain 1"/>
    <property type="match status" value="1"/>
</dbReference>
<dbReference type="SMART" id="SM00220">
    <property type="entry name" value="S_TKc"/>
    <property type="match status" value="1"/>
</dbReference>
<dbReference type="PROSITE" id="PS50011">
    <property type="entry name" value="PROTEIN_KINASE_DOM"/>
    <property type="match status" value="1"/>
</dbReference>
<organism evidence="6 7">
    <name type="scientific">Myxozyma melibiosi</name>
    <dbReference type="NCBI Taxonomy" id="54550"/>
    <lineage>
        <taxon>Eukaryota</taxon>
        <taxon>Fungi</taxon>
        <taxon>Dikarya</taxon>
        <taxon>Ascomycota</taxon>
        <taxon>Saccharomycotina</taxon>
        <taxon>Lipomycetes</taxon>
        <taxon>Lipomycetales</taxon>
        <taxon>Lipomycetaceae</taxon>
        <taxon>Myxozyma</taxon>
    </lineage>
</organism>
<gene>
    <name evidence="6" type="ORF">BZA70DRAFT_268937</name>
</gene>
<proteinExistence type="predicted"/>
<feature type="compositionally biased region" description="Low complexity" evidence="4">
    <location>
        <begin position="363"/>
        <end position="377"/>
    </location>
</feature>
<evidence type="ECO:0000313" key="7">
    <source>
        <dbReference type="Proteomes" id="UP001498771"/>
    </source>
</evidence>
<feature type="region of interest" description="Disordered" evidence="4">
    <location>
        <begin position="16"/>
        <end position="51"/>
    </location>
</feature>
<comment type="caution">
    <text evidence="6">The sequence shown here is derived from an EMBL/GenBank/DDBJ whole genome shotgun (WGS) entry which is preliminary data.</text>
</comment>
<dbReference type="InterPro" id="IPR000719">
    <property type="entry name" value="Prot_kinase_dom"/>
</dbReference>
<feature type="binding site" evidence="3">
    <location>
        <position position="192"/>
    </location>
    <ligand>
        <name>ATP</name>
        <dbReference type="ChEBI" id="CHEBI:30616"/>
    </ligand>
</feature>
<protein>
    <submittedName>
        <fullName evidence="6">Kinase-like domain-containing protein</fullName>
    </submittedName>
</protein>
<evidence type="ECO:0000256" key="2">
    <source>
        <dbReference type="ARBA" id="ARBA00022840"/>
    </source>
</evidence>
<feature type="compositionally biased region" description="Low complexity" evidence="4">
    <location>
        <begin position="32"/>
        <end position="48"/>
    </location>
</feature>
<evidence type="ECO:0000256" key="4">
    <source>
        <dbReference type="SAM" id="MobiDB-lite"/>
    </source>
</evidence>
<name>A0ABR1F105_9ASCO</name>
<feature type="compositionally biased region" description="Low complexity" evidence="4">
    <location>
        <begin position="78"/>
        <end position="90"/>
    </location>
</feature>
<dbReference type="PROSITE" id="PS00107">
    <property type="entry name" value="PROTEIN_KINASE_ATP"/>
    <property type="match status" value="1"/>
</dbReference>
<dbReference type="GeneID" id="90036702"/>
<evidence type="ECO:0000259" key="5">
    <source>
        <dbReference type="PROSITE" id="PS50011"/>
    </source>
</evidence>
<dbReference type="PROSITE" id="PS00108">
    <property type="entry name" value="PROTEIN_KINASE_ST"/>
    <property type="match status" value="1"/>
</dbReference>
<dbReference type="SUPFAM" id="SSF56112">
    <property type="entry name" value="Protein kinase-like (PK-like)"/>
    <property type="match status" value="1"/>
</dbReference>
<evidence type="ECO:0000256" key="1">
    <source>
        <dbReference type="ARBA" id="ARBA00022741"/>
    </source>
</evidence>
<dbReference type="Pfam" id="PF00069">
    <property type="entry name" value="Pkinase"/>
    <property type="match status" value="2"/>
</dbReference>
<evidence type="ECO:0000313" key="6">
    <source>
        <dbReference type="EMBL" id="KAK7203502.1"/>
    </source>
</evidence>
<reference evidence="6 7" key="1">
    <citation type="submission" date="2024-03" db="EMBL/GenBank/DDBJ databases">
        <title>Genome-scale model development and genomic sequencing of the oleaginous clade Lipomyces.</title>
        <authorList>
            <consortium name="Lawrence Berkeley National Laboratory"/>
            <person name="Czajka J.J."/>
            <person name="Han Y."/>
            <person name="Kim J."/>
            <person name="Mondo S.J."/>
            <person name="Hofstad B.A."/>
            <person name="Robles A."/>
            <person name="Haridas S."/>
            <person name="Riley R."/>
            <person name="LaButti K."/>
            <person name="Pangilinan J."/>
            <person name="Andreopoulos W."/>
            <person name="Lipzen A."/>
            <person name="Yan J."/>
            <person name="Wang M."/>
            <person name="Ng V."/>
            <person name="Grigoriev I.V."/>
            <person name="Spatafora J.W."/>
            <person name="Magnuson J.K."/>
            <person name="Baker S.E."/>
            <person name="Pomraning K.R."/>
        </authorList>
    </citation>
    <scope>NUCLEOTIDE SEQUENCE [LARGE SCALE GENOMIC DNA]</scope>
    <source>
        <strain evidence="6 7">Phaff 52-87</strain>
    </source>
</reference>
<dbReference type="RefSeq" id="XP_064766535.1">
    <property type="nucleotide sequence ID" value="XM_064911190.1"/>
</dbReference>
<dbReference type="EMBL" id="JBBJBU010000011">
    <property type="protein sequence ID" value="KAK7203502.1"/>
    <property type="molecule type" value="Genomic_DNA"/>
</dbReference>
<feature type="region of interest" description="Disordered" evidence="4">
    <location>
        <begin position="78"/>
        <end position="132"/>
    </location>
</feature>
<accession>A0ABR1F105</accession>
<feature type="region of interest" description="Disordered" evidence="4">
    <location>
        <begin position="347"/>
        <end position="396"/>
    </location>
</feature>
<keyword evidence="2 3" id="KW-0067">ATP-binding</keyword>
<sequence>MSGAYSYPSLSAASRSGLHLQTGDLDPPPVSQPASTSTSSPSTSRSKSYGLLHPFASDRRVLSDSAAADCSISIADNNSSCSSTSTTANSLDNSLKKPSRQFSWRNPKPRTNSLRRSLSIRDSSDPTSPASRFLSMFNSAANSAPEPDDEGQEVSEYVIGKTIGYGGFSTVKEAHTLEHGRDVTRAVKIVRKSSGEQALADLDHELTVWKCIPAHPHILRLISVHESSFATFCFMEYANLGSVFDAAIKRRRHRTSSSLAGSIESISDSTASLLSESPVAVSVKKRWVYELCCALRLLHQDLRIVHRDVKPENCVLHVDSPSSSPPSDISRASLRLCDFGMAQFYKEDRSAQQQQPQPQPEISVDPQSSDSLLSSPVIVPEDGLSDADDTSNNLSSSVLSLSQSTASLSQSMTELDITGSVPYLPPELLVPRGLSALDADFSSSPDPASSSTDDVSPAQDIWALGVFTYALFTRHLPFSHSFLPKLQSLIIAGEWDRDLLSRSVDSSSSHDDSSSAPEIDAEALVDFVARCFEMNPYERWDIGQVMQHRLFEGLNRE</sequence>
<keyword evidence="1 3" id="KW-0547">Nucleotide-binding</keyword>
<dbReference type="Gene3D" id="3.30.200.20">
    <property type="entry name" value="Phosphorylase Kinase, domain 1"/>
    <property type="match status" value="1"/>
</dbReference>
<keyword evidence="7" id="KW-1185">Reference proteome</keyword>
<dbReference type="InterPro" id="IPR011009">
    <property type="entry name" value="Kinase-like_dom_sf"/>
</dbReference>
<dbReference type="PANTHER" id="PTHR24347">
    <property type="entry name" value="SERINE/THREONINE-PROTEIN KINASE"/>
    <property type="match status" value="1"/>
</dbReference>
<dbReference type="InterPro" id="IPR008271">
    <property type="entry name" value="Ser/Thr_kinase_AS"/>
</dbReference>
<dbReference type="Proteomes" id="UP001498771">
    <property type="component" value="Unassembled WGS sequence"/>
</dbReference>
<feature type="domain" description="Protein kinase" evidence="5">
    <location>
        <begin position="157"/>
        <end position="551"/>
    </location>
</feature>
<dbReference type="InterPro" id="IPR017441">
    <property type="entry name" value="Protein_kinase_ATP_BS"/>
</dbReference>
<evidence type="ECO:0000256" key="3">
    <source>
        <dbReference type="PROSITE-ProRule" id="PRU10141"/>
    </source>
</evidence>